<evidence type="ECO:0000313" key="2">
    <source>
        <dbReference type="EMBL" id="EMZ37127.1"/>
    </source>
</evidence>
<gene>
    <name evidence="2" type="ORF">C823_00470</name>
</gene>
<dbReference type="STRING" id="1235802.C823_00470"/>
<evidence type="ECO:0000313" key="3">
    <source>
        <dbReference type="Proteomes" id="UP000012589"/>
    </source>
</evidence>
<dbReference type="AlphaFoldDB" id="N2B628"/>
<evidence type="ECO:0000259" key="1">
    <source>
        <dbReference type="Pfam" id="PF04230"/>
    </source>
</evidence>
<feature type="domain" description="Polysaccharide pyruvyl transferase" evidence="1">
    <location>
        <begin position="16"/>
        <end position="222"/>
    </location>
</feature>
<dbReference type="InterPro" id="IPR007345">
    <property type="entry name" value="Polysacch_pyruvyl_Trfase"/>
</dbReference>
<dbReference type="EMBL" id="AQFT01000014">
    <property type="protein sequence ID" value="EMZ37127.1"/>
    <property type="molecule type" value="Genomic_DNA"/>
</dbReference>
<dbReference type="OrthoDB" id="5672604at2"/>
<dbReference type="eggNOG" id="COG3774">
    <property type="taxonomic scope" value="Bacteria"/>
</dbReference>
<reference evidence="2 3" key="1">
    <citation type="journal article" date="2014" name="Genome Announc.">
        <title>Draft genome sequences of the altered schaedler flora, a defined bacterial community from gnotobiotic mice.</title>
        <authorList>
            <person name="Wannemuehler M.J."/>
            <person name="Overstreet A.M."/>
            <person name="Ward D.V."/>
            <person name="Phillips G.J."/>
        </authorList>
    </citation>
    <scope>NUCLEOTIDE SEQUENCE [LARGE SCALE GENOMIC DNA]</scope>
    <source>
        <strain evidence="2 3">ASF492</strain>
    </source>
</reference>
<dbReference type="PATRIC" id="fig|1235802.3.peg.494"/>
<dbReference type="HOGENOM" id="CLU_672310_0_0_9"/>
<organism evidence="2 3">
    <name type="scientific">Eubacterium plexicaudatum ASF492</name>
    <dbReference type="NCBI Taxonomy" id="1235802"/>
    <lineage>
        <taxon>Bacteria</taxon>
        <taxon>Bacillati</taxon>
        <taxon>Bacillota</taxon>
        <taxon>Clostridia</taxon>
        <taxon>Eubacteriales</taxon>
        <taxon>Eubacteriaceae</taxon>
        <taxon>Eubacterium</taxon>
    </lineage>
</organism>
<dbReference type="Pfam" id="PF04230">
    <property type="entry name" value="PS_pyruv_trans"/>
    <property type="match status" value="1"/>
</dbReference>
<protein>
    <recommendedName>
        <fullName evidence="1">Polysaccharide pyruvyl transferase domain-containing protein</fullName>
    </recommendedName>
</protein>
<comment type="caution">
    <text evidence="2">The sequence shown here is derived from an EMBL/GenBank/DDBJ whole genome shotgun (WGS) entry which is preliminary data.</text>
</comment>
<dbReference type="Proteomes" id="UP000012589">
    <property type="component" value="Unassembled WGS sequence"/>
</dbReference>
<keyword evidence="3" id="KW-1185">Reference proteome</keyword>
<proteinExistence type="predicted"/>
<accession>N2B628</accession>
<name>N2B628_9FIRM</name>
<sequence>MKYANIVFNRSGRLTIGDDIQLIAIENLYMEMGIDISDIVRIPFHELADYDGEYVILPVSFPFYGYHTDLKITQFSPKIIPVFLALSLLTDRFSQDEIDYLKRFEPIGCRDAYTMTNLRKHHIMAYLNGCMTATLPQRDKHIEGDKIYCIDIQEELKAYIPPEIKQQAVFTSHTFYQEELSGSPQEKALELLEEYKQHAKLVITSRLHGALPCIAMGIPVIFAKDKLSFRFLGVNRLTHVYTKNEFSKIDWNPVSVEYDSLKKKMLKTSMRRIMEATDKYKDILELSTFFEENQTDDFYIEFFTNTVEFIKNTFHKEQSFSYILWGVTQTASLVYNYMTKYYKFADLVGVIDQKKELQFAGKMTGKKNIILENKDAWCFVCTGAAIKESYEYFHEFGHSRYYQCCEDGTKHAVEKGYKNTYQNVSL</sequence>